<accession>A0A9W8YX49</accession>
<feature type="domain" description="DUF7582" evidence="1">
    <location>
        <begin position="39"/>
        <end position="234"/>
    </location>
</feature>
<keyword evidence="3" id="KW-1185">Reference proteome</keyword>
<dbReference type="AlphaFoldDB" id="A0A9W8YX49"/>
<evidence type="ECO:0000313" key="3">
    <source>
        <dbReference type="Proteomes" id="UP001140453"/>
    </source>
</evidence>
<sequence length="241" mass="27262">MGLSWSKIQANRNAKALRELAPKKTPGHDTPLPDLTRDTLTKALTNVAKYISKKGGNVTIIAVGGAVNTIYLKSRTATHDLDFFNERLTTKDLELLVKGAREAAKYDHTLKEQWFNNRTVFFIPRDRRDALTTEAYQQADVIFRQPGLTVLAAPWYYALCCKMDRIAGGGLHPARSYDLDDAITYLRSYLRKRGQGTVSRTVIQSWFAQLSLSWSINVDQVISRINSGYKARYQVNFNVIT</sequence>
<evidence type="ECO:0000313" key="2">
    <source>
        <dbReference type="EMBL" id="KAJ4393003.1"/>
    </source>
</evidence>
<dbReference type="Proteomes" id="UP001140453">
    <property type="component" value="Unassembled WGS sequence"/>
</dbReference>
<dbReference type="InterPro" id="IPR056004">
    <property type="entry name" value="DUF7582"/>
</dbReference>
<protein>
    <recommendedName>
        <fullName evidence="1">DUF7582 domain-containing protein</fullName>
    </recommendedName>
</protein>
<name>A0A9W8YX49_9PEZI</name>
<dbReference type="Pfam" id="PF24483">
    <property type="entry name" value="DUF7582"/>
    <property type="match status" value="1"/>
</dbReference>
<proteinExistence type="predicted"/>
<organism evidence="2 3">
    <name type="scientific">Gnomoniopsis smithogilvyi</name>
    <dbReference type="NCBI Taxonomy" id="1191159"/>
    <lineage>
        <taxon>Eukaryota</taxon>
        <taxon>Fungi</taxon>
        <taxon>Dikarya</taxon>
        <taxon>Ascomycota</taxon>
        <taxon>Pezizomycotina</taxon>
        <taxon>Sordariomycetes</taxon>
        <taxon>Sordariomycetidae</taxon>
        <taxon>Diaporthales</taxon>
        <taxon>Gnomoniaceae</taxon>
        <taxon>Gnomoniopsis</taxon>
    </lineage>
</organism>
<comment type="caution">
    <text evidence="2">The sequence shown here is derived from an EMBL/GenBank/DDBJ whole genome shotgun (WGS) entry which is preliminary data.</text>
</comment>
<evidence type="ECO:0000259" key="1">
    <source>
        <dbReference type="Pfam" id="PF24483"/>
    </source>
</evidence>
<reference evidence="2" key="1">
    <citation type="submission" date="2022-10" db="EMBL/GenBank/DDBJ databases">
        <title>Tapping the CABI collections for fungal endophytes: first genome assemblies for Collariella, Neodidymelliopsis, Ascochyta clinopodiicola, Didymella pomorum, Didymosphaeria variabile, Neocosmospora piperis and Neocucurbitaria cava.</title>
        <authorList>
            <person name="Hill R."/>
        </authorList>
    </citation>
    <scope>NUCLEOTIDE SEQUENCE</scope>
    <source>
        <strain evidence="2">IMI 355082</strain>
    </source>
</reference>
<dbReference type="EMBL" id="JAPEVB010000002">
    <property type="protein sequence ID" value="KAJ4393003.1"/>
    <property type="molecule type" value="Genomic_DNA"/>
</dbReference>
<dbReference type="OrthoDB" id="3348320at2759"/>
<gene>
    <name evidence="2" type="ORF">N0V93_002207</name>
</gene>